<organismHost>
    <name type="scientific">Chlorella</name>
    <dbReference type="NCBI Taxonomy" id="3071"/>
</organismHost>
<proteinExistence type="predicted"/>
<name>A7IX16_PBCVN</name>
<accession>A7IX16</accession>
<reference evidence="2 3" key="1">
    <citation type="journal article" date="2007" name="Virology">
        <title>Sequence and annotation of the 369-kb NY-2A and the 345-kb AR158 viruses that infect Chlorella NC64A.</title>
        <authorList>
            <person name="Fitzgerald L.A."/>
            <person name="Graves M.V."/>
            <person name="Li X."/>
            <person name="Feldblyum T."/>
            <person name="Nierman W.C."/>
            <person name="Van Etten J.L."/>
        </authorList>
    </citation>
    <scope>NUCLEOTIDE SEQUENCE [LARGE SCALE GENOMIC DNA]</scope>
    <source>
        <strain evidence="2 3">NY-2A</strain>
    </source>
</reference>
<keyword evidence="1" id="KW-0812">Transmembrane</keyword>
<dbReference type="GeneID" id="5659088"/>
<protein>
    <submittedName>
        <fullName evidence="2">Uncharacterized protein b491R</fullName>
    </submittedName>
</protein>
<dbReference type="RefSeq" id="YP_001497687.1">
    <property type="nucleotide sequence ID" value="NC_009898.1"/>
</dbReference>
<feature type="transmembrane region" description="Helical" evidence="1">
    <location>
        <begin position="69"/>
        <end position="94"/>
    </location>
</feature>
<dbReference type="EMBL" id="DQ491002">
    <property type="protein sequence ID" value="ABT14890.1"/>
    <property type="molecule type" value="Genomic_DNA"/>
</dbReference>
<evidence type="ECO:0000313" key="2">
    <source>
        <dbReference type="EMBL" id="ABT14890.1"/>
    </source>
</evidence>
<evidence type="ECO:0000256" key="1">
    <source>
        <dbReference type="SAM" id="Phobius"/>
    </source>
</evidence>
<evidence type="ECO:0000313" key="3">
    <source>
        <dbReference type="Proteomes" id="UP000202419"/>
    </source>
</evidence>
<dbReference type="Proteomes" id="UP000202419">
    <property type="component" value="Segment"/>
</dbReference>
<keyword evidence="3" id="KW-1185">Reference proteome</keyword>
<keyword evidence="1" id="KW-1133">Transmembrane helix</keyword>
<sequence>MTVQKTSSEQLHFTLLIICVRVLRLPRSEKRDNFTWSHVRCNYTRFLWNLRLLPSFLRLLSVFSDHVGWFYIVALINALSGSECFRVLFVFSWFTSLLSREKTVTYYTRKRE</sequence>
<organism evidence="2 3">
    <name type="scientific">Paramecium bursaria Chlorella virus NY2A</name>
    <name type="common">PBCV-NY2A</name>
    <dbReference type="NCBI Taxonomy" id="46021"/>
    <lineage>
        <taxon>Viruses</taxon>
        <taxon>Varidnaviria</taxon>
        <taxon>Bamfordvirae</taxon>
        <taxon>Nucleocytoviricota</taxon>
        <taxon>Megaviricetes</taxon>
        <taxon>Algavirales</taxon>
        <taxon>Phycodnaviridae</taxon>
        <taxon>Chlorovirus</taxon>
        <taxon>Chlorovirus americanus</taxon>
    </lineage>
</organism>
<gene>
    <name evidence="2" type="primary">b491R</name>
    <name evidence="2" type="ORF">NY2A_b491R</name>
</gene>
<dbReference type="KEGG" id="vg:5659088"/>
<keyword evidence="1" id="KW-0472">Membrane</keyword>